<dbReference type="AlphaFoldDB" id="A0A2X0K6C9"/>
<dbReference type="PROSITE" id="PS51257">
    <property type="entry name" value="PROKAR_LIPOPROTEIN"/>
    <property type="match status" value="1"/>
</dbReference>
<sequence length="148" mass="15755">MRVSARTVRNVLVIAVLCAVVGLTAYACAVRELGRDWTEDPRGPVFVSADGRTLLFAHGPAELGDGGDSCFSTISFQLSVQQTATTIAVQFHVHQAADAPRAVGSCAQPIGFPRTLDRPLGSRKVTDGHGHLLAELDGQRCRNCTIRG</sequence>
<dbReference type="RefSeq" id="WP_111504038.1">
    <property type="nucleotide sequence ID" value="NZ_QKYN01000094.1"/>
</dbReference>
<reference evidence="1 2" key="1">
    <citation type="submission" date="2018-06" db="EMBL/GenBank/DDBJ databases">
        <title>Streptacidiphilus pinicola sp. nov., isolated from pine grove soil.</title>
        <authorList>
            <person name="Roh S.G."/>
            <person name="Park S."/>
            <person name="Kim M.-K."/>
            <person name="Yun B.-R."/>
            <person name="Park J."/>
            <person name="Kim M.J."/>
            <person name="Kim Y.S."/>
            <person name="Kim S.B."/>
        </authorList>
    </citation>
    <scope>NUCLEOTIDE SEQUENCE [LARGE SCALE GENOMIC DNA]</scope>
    <source>
        <strain evidence="1 2">MMS16-CNU450</strain>
    </source>
</reference>
<gene>
    <name evidence="1" type="ORF">DN069_23695</name>
</gene>
<proteinExistence type="predicted"/>
<organism evidence="1 2">
    <name type="scientific">Streptacidiphilus pinicola</name>
    <dbReference type="NCBI Taxonomy" id="2219663"/>
    <lineage>
        <taxon>Bacteria</taxon>
        <taxon>Bacillati</taxon>
        <taxon>Actinomycetota</taxon>
        <taxon>Actinomycetes</taxon>
        <taxon>Kitasatosporales</taxon>
        <taxon>Streptomycetaceae</taxon>
        <taxon>Streptacidiphilus</taxon>
    </lineage>
</organism>
<name>A0A2X0K6C9_9ACTN</name>
<protein>
    <submittedName>
        <fullName evidence="1">Uncharacterized protein</fullName>
    </submittedName>
</protein>
<dbReference type="OrthoDB" id="4350577at2"/>
<accession>A0A2X0K6C9</accession>
<dbReference type="Proteomes" id="UP000248889">
    <property type="component" value="Unassembled WGS sequence"/>
</dbReference>
<evidence type="ECO:0000313" key="1">
    <source>
        <dbReference type="EMBL" id="RAG83119.1"/>
    </source>
</evidence>
<keyword evidence="2" id="KW-1185">Reference proteome</keyword>
<dbReference type="EMBL" id="QKYN01000094">
    <property type="protein sequence ID" value="RAG83119.1"/>
    <property type="molecule type" value="Genomic_DNA"/>
</dbReference>
<comment type="caution">
    <text evidence="1">The sequence shown here is derived from an EMBL/GenBank/DDBJ whole genome shotgun (WGS) entry which is preliminary data.</text>
</comment>
<evidence type="ECO:0000313" key="2">
    <source>
        <dbReference type="Proteomes" id="UP000248889"/>
    </source>
</evidence>